<keyword evidence="4" id="KW-0029">Amino-acid transport</keyword>
<dbReference type="PROSITE" id="PS51257">
    <property type="entry name" value="PROKAR_LIPOPROTEIN"/>
    <property type="match status" value="1"/>
</dbReference>
<keyword evidence="3 5" id="KW-0732">Signal</keyword>
<dbReference type="PRINTS" id="PR00337">
    <property type="entry name" value="LEUILEVALBP"/>
</dbReference>
<evidence type="ECO:0000256" key="3">
    <source>
        <dbReference type="ARBA" id="ARBA00022729"/>
    </source>
</evidence>
<dbReference type="RefSeq" id="WP_265961950.1">
    <property type="nucleotide sequence ID" value="NZ_JAPEVI010000003.1"/>
</dbReference>
<reference evidence="7 8" key="1">
    <citation type="journal article" date="2016" name="Int. J. Syst. Evol. Microbiol.">
        <title>Labrenzia salina sp. nov., isolated from the rhizosphere of the halophyte Arthrocnemum macrostachyum.</title>
        <authorList>
            <person name="Camacho M."/>
            <person name="Redondo-Gomez S."/>
            <person name="Rodriguez-Llorente I."/>
            <person name="Rohde M."/>
            <person name="Sproer C."/>
            <person name="Schumann P."/>
            <person name="Klenk H.P."/>
            <person name="Montero-Calasanz M.D.C."/>
        </authorList>
    </citation>
    <scope>NUCLEOTIDE SEQUENCE [LARGE SCALE GENOMIC DNA]</scope>
    <source>
        <strain evidence="7 8">DSM 29163</strain>
    </source>
</reference>
<evidence type="ECO:0000256" key="5">
    <source>
        <dbReference type="SAM" id="SignalP"/>
    </source>
</evidence>
<comment type="similarity">
    <text evidence="1">Belongs to the leucine-binding protein family.</text>
</comment>
<dbReference type="CDD" id="cd06342">
    <property type="entry name" value="PBP1_ABC_LIVBP-like"/>
    <property type="match status" value="1"/>
</dbReference>
<dbReference type="Pfam" id="PF13458">
    <property type="entry name" value="Peripla_BP_6"/>
    <property type="match status" value="1"/>
</dbReference>
<comment type="caution">
    <text evidence="7">The sequence shown here is derived from an EMBL/GenBank/DDBJ whole genome shotgun (WGS) entry which is preliminary data.</text>
</comment>
<evidence type="ECO:0000313" key="7">
    <source>
        <dbReference type="EMBL" id="MCX2722257.1"/>
    </source>
</evidence>
<evidence type="ECO:0000256" key="4">
    <source>
        <dbReference type="ARBA" id="ARBA00022970"/>
    </source>
</evidence>
<evidence type="ECO:0000256" key="1">
    <source>
        <dbReference type="ARBA" id="ARBA00010062"/>
    </source>
</evidence>
<evidence type="ECO:0000313" key="8">
    <source>
        <dbReference type="Proteomes" id="UP001300261"/>
    </source>
</evidence>
<accession>A0ABT3QZ98</accession>
<dbReference type="InterPro" id="IPR000709">
    <property type="entry name" value="Leu_Ile_Val-bd"/>
</dbReference>
<keyword evidence="2" id="KW-0813">Transport</keyword>
<feature type="chain" id="PRO_5045997747" evidence="5">
    <location>
        <begin position="25"/>
        <end position="370"/>
    </location>
</feature>
<keyword evidence="8" id="KW-1185">Reference proteome</keyword>
<dbReference type="Gene3D" id="3.40.50.2300">
    <property type="match status" value="2"/>
</dbReference>
<protein>
    <submittedName>
        <fullName evidence="7">Branched-chain amino acid ABC transporter substrate-binding protein</fullName>
    </submittedName>
</protein>
<dbReference type="PANTHER" id="PTHR47151">
    <property type="entry name" value="LEU/ILE/VAL-BINDING ABC TRANSPORTER SUBUNIT"/>
    <property type="match status" value="1"/>
</dbReference>
<proteinExistence type="inferred from homology"/>
<dbReference type="EMBL" id="JAPEVI010000003">
    <property type="protein sequence ID" value="MCX2722257.1"/>
    <property type="molecule type" value="Genomic_DNA"/>
</dbReference>
<dbReference type="InterPro" id="IPR028082">
    <property type="entry name" value="Peripla_BP_I"/>
</dbReference>
<feature type="signal peptide" evidence="5">
    <location>
        <begin position="1"/>
        <end position="24"/>
    </location>
</feature>
<evidence type="ECO:0000259" key="6">
    <source>
        <dbReference type="Pfam" id="PF13458"/>
    </source>
</evidence>
<feature type="domain" description="Leucine-binding protein" evidence="6">
    <location>
        <begin position="25"/>
        <end position="363"/>
    </location>
</feature>
<sequence length="370" mass="38584">MRYLQLAASAAVLVSCILPGAASAEIPIAVAGPMKGQFAEFGAQMQAGAEQAIADINAAGGVNGEPLVLEIADDNCDAETARAVANQLVGKGVRFVAGHLCFAASIPASDVYSNAGIVQISPGTTLPAYTDERPGEGVFRMAPRDDQQARLAGRLLAQEFGGERIAILHDKTVYGKGLTDAVKSVMTELGTTESIALGFDAGDDDYRYLVSQLALEDIGVVYLGGYPPEAGLIKLEMERQDLGAVLVAGDALVTEDYWSVAGPAANGTLLSYPLNPRDIPAARTVISALEEAGKPADRYALTTYAAVQAWAQAAEAAGGTALEEVSAALDQGTFDTVLGPVSFDENGDSNVPGYVWYEWRDGGPRLRGAQ</sequence>
<gene>
    <name evidence="7" type="ORF">ON753_07525</name>
</gene>
<dbReference type="PANTHER" id="PTHR47151:SF2">
    <property type="entry name" value="AMINO ACID BINDING PROTEIN"/>
    <property type="match status" value="1"/>
</dbReference>
<evidence type="ECO:0000256" key="2">
    <source>
        <dbReference type="ARBA" id="ARBA00022448"/>
    </source>
</evidence>
<name>A0ABT3QZ98_9HYPH</name>
<dbReference type="InterPro" id="IPR028081">
    <property type="entry name" value="Leu-bd"/>
</dbReference>
<organism evidence="7 8">
    <name type="scientific">Roseibium salinum</name>
    <dbReference type="NCBI Taxonomy" id="1604349"/>
    <lineage>
        <taxon>Bacteria</taxon>
        <taxon>Pseudomonadati</taxon>
        <taxon>Pseudomonadota</taxon>
        <taxon>Alphaproteobacteria</taxon>
        <taxon>Hyphomicrobiales</taxon>
        <taxon>Stappiaceae</taxon>
        <taxon>Roseibium</taxon>
    </lineage>
</organism>
<dbReference type="Proteomes" id="UP001300261">
    <property type="component" value="Unassembled WGS sequence"/>
</dbReference>
<dbReference type="SUPFAM" id="SSF53822">
    <property type="entry name" value="Periplasmic binding protein-like I"/>
    <property type="match status" value="1"/>
</dbReference>